<keyword evidence="2" id="KW-0325">Glycoprotein</keyword>
<comment type="caution">
    <text evidence="6">The sequence shown here is derived from an EMBL/GenBank/DDBJ whole genome shotgun (WGS) entry which is preliminary data.</text>
</comment>
<evidence type="ECO:0000256" key="3">
    <source>
        <dbReference type="SAM" id="Phobius"/>
    </source>
</evidence>
<dbReference type="PANTHER" id="PTHR33021:SF264">
    <property type="entry name" value="OS05G0570900 PROTEIN"/>
    <property type="match status" value="1"/>
</dbReference>
<evidence type="ECO:0000313" key="6">
    <source>
        <dbReference type="EMBL" id="KAB1204977.1"/>
    </source>
</evidence>
<keyword evidence="1" id="KW-1015">Disulfide bond</keyword>
<reference evidence="6 7" key="1">
    <citation type="journal article" date="2019" name="Plant Biotechnol. J.">
        <title>The red bayberry genome and genetic basis of sex determination.</title>
        <authorList>
            <person name="Jia H.M."/>
            <person name="Jia H.J."/>
            <person name="Cai Q.L."/>
            <person name="Wang Y."/>
            <person name="Zhao H.B."/>
            <person name="Yang W.F."/>
            <person name="Wang G.Y."/>
            <person name="Li Y.H."/>
            <person name="Zhan D.L."/>
            <person name="Shen Y.T."/>
            <person name="Niu Q.F."/>
            <person name="Chang L."/>
            <person name="Qiu J."/>
            <person name="Zhao L."/>
            <person name="Xie H.B."/>
            <person name="Fu W.Y."/>
            <person name="Jin J."/>
            <person name="Li X.W."/>
            <person name="Jiao Y."/>
            <person name="Zhou C.C."/>
            <person name="Tu T."/>
            <person name="Chai C.Y."/>
            <person name="Gao J.L."/>
            <person name="Fan L.J."/>
            <person name="van de Weg E."/>
            <person name="Wang J.Y."/>
            <person name="Gao Z.S."/>
        </authorList>
    </citation>
    <scope>NUCLEOTIDE SEQUENCE [LARGE SCALE GENOMIC DNA]</scope>
    <source>
        <tissue evidence="6">Leaves</tissue>
    </source>
</reference>
<evidence type="ECO:0000313" key="7">
    <source>
        <dbReference type="Proteomes" id="UP000516437"/>
    </source>
</evidence>
<feature type="signal peptide" evidence="4">
    <location>
        <begin position="1"/>
        <end position="25"/>
    </location>
</feature>
<dbReference type="PROSITE" id="PS51485">
    <property type="entry name" value="PHYTOCYANIN"/>
    <property type="match status" value="1"/>
</dbReference>
<gene>
    <name evidence="6" type="ORF">CJ030_MR7G015189</name>
</gene>
<evidence type="ECO:0000256" key="4">
    <source>
        <dbReference type="SAM" id="SignalP"/>
    </source>
</evidence>
<keyword evidence="4" id="KW-0732">Signal</keyword>
<dbReference type="GO" id="GO:0005886">
    <property type="term" value="C:plasma membrane"/>
    <property type="evidence" value="ECO:0007669"/>
    <property type="project" value="TreeGrafter"/>
</dbReference>
<proteinExistence type="predicted"/>
<dbReference type="EMBL" id="RXIC02000025">
    <property type="protein sequence ID" value="KAB1204977.1"/>
    <property type="molecule type" value="Genomic_DNA"/>
</dbReference>
<evidence type="ECO:0000256" key="1">
    <source>
        <dbReference type="ARBA" id="ARBA00023157"/>
    </source>
</evidence>
<sequence length="179" mass="19284">MAMLLQLALSLLAAIGCFRSGQVGAMTHIVGGNLGWHLPVANLSFYQDWAKPRNFTAGDKLAFLYTSGLHNVVEVKKDDYDACTQKHVIDKHNNGPTILVLSRSGDNYFICGIGSHCEGGQKLSISVINGDHETSNVGGVFGFIGDKSTSADSIRSSGMLISSLILALMTVLLIVRWSW</sequence>
<name>A0A6A1UZ99_9ROSI</name>
<dbReference type="GO" id="GO:0009055">
    <property type="term" value="F:electron transfer activity"/>
    <property type="evidence" value="ECO:0007669"/>
    <property type="project" value="InterPro"/>
</dbReference>
<accession>A0A6A1UZ99</accession>
<dbReference type="Proteomes" id="UP000516437">
    <property type="component" value="Chromosome 7"/>
</dbReference>
<dbReference type="PANTHER" id="PTHR33021">
    <property type="entry name" value="BLUE COPPER PROTEIN"/>
    <property type="match status" value="1"/>
</dbReference>
<dbReference type="CDD" id="cd13920">
    <property type="entry name" value="Stellacyanin"/>
    <property type="match status" value="1"/>
</dbReference>
<dbReference type="SUPFAM" id="SSF49503">
    <property type="entry name" value="Cupredoxins"/>
    <property type="match status" value="1"/>
</dbReference>
<organism evidence="6 7">
    <name type="scientific">Morella rubra</name>
    <name type="common">Chinese bayberry</name>
    <dbReference type="NCBI Taxonomy" id="262757"/>
    <lineage>
        <taxon>Eukaryota</taxon>
        <taxon>Viridiplantae</taxon>
        <taxon>Streptophyta</taxon>
        <taxon>Embryophyta</taxon>
        <taxon>Tracheophyta</taxon>
        <taxon>Spermatophyta</taxon>
        <taxon>Magnoliopsida</taxon>
        <taxon>eudicotyledons</taxon>
        <taxon>Gunneridae</taxon>
        <taxon>Pentapetalae</taxon>
        <taxon>rosids</taxon>
        <taxon>fabids</taxon>
        <taxon>Fagales</taxon>
        <taxon>Myricaceae</taxon>
        <taxon>Morella</taxon>
    </lineage>
</organism>
<dbReference type="Pfam" id="PF02298">
    <property type="entry name" value="Cu_bind_like"/>
    <property type="match status" value="1"/>
</dbReference>
<feature type="chain" id="PRO_5025550690" evidence="4">
    <location>
        <begin position="26"/>
        <end position="179"/>
    </location>
</feature>
<keyword evidence="3" id="KW-1133">Transmembrane helix</keyword>
<keyword evidence="7" id="KW-1185">Reference proteome</keyword>
<feature type="domain" description="Phytocyanin" evidence="5">
    <location>
        <begin position="26"/>
        <end position="129"/>
    </location>
</feature>
<keyword evidence="3" id="KW-0472">Membrane</keyword>
<keyword evidence="3" id="KW-0812">Transmembrane</keyword>
<dbReference type="AlphaFoldDB" id="A0A6A1UZ99"/>
<dbReference type="InterPro" id="IPR003245">
    <property type="entry name" value="Phytocyanin_dom"/>
</dbReference>
<dbReference type="InterPro" id="IPR039391">
    <property type="entry name" value="Phytocyanin-like"/>
</dbReference>
<protein>
    <submittedName>
        <fullName evidence="6">Umecyanin</fullName>
    </submittedName>
</protein>
<dbReference type="OrthoDB" id="1916408at2759"/>
<feature type="transmembrane region" description="Helical" evidence="3">
    <location>
        <begin position="157"/>
        <end position="175"/>
    </location>
</feature>
<dbReference type="InterPro" id="IPR008972">
    <property type="entry name" value="Cupredoxin"/>
</dbReference>
<evidence type="ECO:0000256" key="2">
    <source>
        <dbReference type="ARBA" id="ARBA00023180"/>
    </source>
</evidence>
<dbReference type="Gene3D" id="2.60.40.420">
    <property type="entry name" value="Cupredoxins - blue copper proteins"/>
    <property type="match status" value="1"/>
</dbReference>
<evidence type="ECO:0000259" key="5">
    <source>
        <dbReference type="PROSITE" id="PS51485"/>
    </source>
</evidence>
<dbReference type="FunFam" id="2.60.40.420:FF:000034">
    <property type="entry name" value="Cupredoxin superfamily protein"/>
    <property type="match status" value="1"/>
</dbReference>